<keyword evidence="10" id="KW-1185">Reference proteome</keyword>
<dbReference type="InterPro" id="IPR011701">
    <property type="entry name" value="MFS"/>
</dbReference>
<dbReference type="OrthoDB" id="306002at2157"/>
<dbReference type="InterPro" id="IPR051788">
    <property type="entry name" value="MFS_Transporter"/>
</dbReference>
<feature type="transmembrane region" description="Helical" evidence="7">
    <location>
        <begin position="253"/>
        <end position="272"/>
    </location>
</feature>
<evidence type="ECO:0000256" key="4">
    <source>
        <dbReference type="ARBA" id="ARBA00022692"/>
    </source>
</evidence>
<evidence type="ECO:0000256" key="6">
    <source>
        <dbReference type="ARBA" id="ARBA00023136"/>
    </source>
</evidence>
<comment type="similarity">
    <text evidence="2">Belongs to the major facilitator superfamily.</text>
</comment>
<dbReference type="Proteomes" id="UP000766550">
    <property type="component" value="Unassembled WGS sequence"/>
</dbReference>
<feature type="transmembrane region" description="Helical" evidence="7">
    <location>
        <begin position="155"/>
        <end position="174"/>
    </location>
</feature>
<feature type="transmembrane region" description="Helical" evidence="7">
    <location>
        <begin position="312"/>
        <end position="335"/>
    </location>
</feature>
<feature type="transmembrane region" description="Helical" evidence="7">
    <location>
        <begin position="179"/>
        <end position="198"/>
    </location>
</feature>
<evidence type="ECO:0000256" key="1">
    <source>
        <dbReference type="ARBA" id="ARBA00004127"/>
    </source>
</evidence>
<evidence type="ECO:0000313" key="9">
    <source>
        <dbReference type="EMBL" id="MBV0925732.1"/>
    </source>
</evidence>
<dbReference type="GO" id="GO:0016020">
    <property type="term" value="C:membrane"/>
    <property type="evidence" value="ECO:0007669"/>
    <property type="project" value="TreeGrafter"/>
</dbReference>
<accession>A0A8J7Y7W6</accession>
<feature type="transmembrane region" description="Helical" evidence="7">
    <location>
        <begin position="284"/>
        <end position="305"/>
    </location>
</feature>
<comment type="caution">
    <text evidence="9">The sequence shown here is derived from an EMBL/GenBank/DDBJ whole genome shotgun (WGS) entry which is preliminary data.</text>
</comment>
<dbReference type="PANTHER" id="PTHR23514:SF3">
    <property type="entry name" value="BYPASS OF STOP CODON PROTEIN 6"/>
    <property type="match status" value="1"/>
</dbReference>
<dbReference type="RefSeq" id="WP_162318541.1">
    <property type="nucleotide sequence ID" value="NZ_JAHQXF010000002.1"/>
</dbReference>
<dbReference type="Gene3D" id="1.20.1250.20">
    <property type="entry name" value="MFS general substrate transporter like domains"/>
    <property type="match status" value="1"/>
</dbReference>
<name>A0A8J7Y7W6_9EURY</name>
<dbReference type="Pfam" id="PF07690">
    <property type="entry name" value="MFS_1"/>
    <property type="match status" value="1"/>
</dbReference>
<feature type="domain" description="Major facilitator superfamily (MFS) profile" evidence="8">
    <location>
        <begin position="26"/>
        <end position="401"/>
    </location>
</feature>
<feature type="transmembrane region" description="Helical" evidence="7">
    <location>
        <begin position="379"/>
        <end position="398"/>
    </location>
</feature>
<keyword evidence="5 7" id="KW-1133">Transmembrane helix</keyword>
<evidence type="ECO:0000259" key="8">
    <source>
        <dbReference type="PROSITE" id="PS50850"/>
    </source>
</evidence>
<evidence type="ECO:0000256" key="7">
    <source>
        <dbReference type="SAM" id="Phobius"/>
    </source>
</evidence>
<keyword evidence="3" id="KW-0813">Transport</keyword>
<proteinExistence type="inferred from homology"/>
<dbReference type="SUPFAM" id="SSF103473">
    <property type="entry name" value="MFS general substrate transporter"/>
    <property type="match status" value="1"/>
</dbReference>
<dbReference type="AlphaFoldDB" id="A0A8J7Y7W6"/>
<reference evidence="9 10" key="1">
    <citation type="submission" date="2021-06" db="EMBL/GenBank/DDBJ databases">
        <title>New haloarchaea isolates fom saline soil.</title>
        <authorList>
            <person name="Duran-Viseras A."/>
            <person name="Sanchez-Porro C.S."/>
            <person name="Ventosa A."/>
        </authorList>
    </citation>
    <scope>NUCLEOTIDE SEQUENCE [LARGE SCALE GENOMIC DNA]</scope>
    <source>
        <strain evidence="9 10">JCM 183640</strain>
    </source>
</reference>
<evidence type="ECO:0000256" key="3">
    <source>
        <dbReference type="ARBA" id="ARBA00022448"/>
    </source>
</evidence>
<feature type="transmembrane region" description="Helical" evidence="7">
    <location>
        <begin position="347"/>
        <end position="367"/>
    </location>
</feature>
<evidence type="ECO:0000313" key="10">
    <source>
        <dbReference type="Proteomes" id="UP000766550"/>
    </source>
</evidence>
<dbReference type="PANTHER" id="PTHR23514">
    <property type="entry name" value="BYPASS OF STOP CODON PROTEIN 6"/>
    <property type="match status" value="1"/>
</dbReference>
<organism evidence="9 10">
    <name type="scientific">Haloarcula limicola</name>
    <dbReference type="NCBI Taxonomy" id="1429915"/>
    <lineage>
        <taxon>Archaea</taxon>
        <taxon>Methanobacteriati</taxon>
        <taxon>Methanobacteriota</taxon>
        <taxon>Stenosarchaea group</taxon>
        <taxon>Halobacteria</taxon>
        <taxon>Halobacteriales</taxon>
        <taxon>Haloarculaceae</taxon>
        <taxon>Haloarcula</taxon>
    </lineage>
</organism>
<evidence type="ECO:0000256" key="2">
    <source>
        <dbReference type="ARBA" id="ARBA00008335"/>
    </source>
</evidence>
<sequence>MGETAVAREGETTQESDAQRTSRRWWTVVAFAYMALEGAALQMRGAVVPALQETFTVPEWQLGLVAPAGTVSFLLVVMLVGAIGGRFDTRRLLLLAVVGTGIGVLVMGVAPSFLFFLAASFGRESFVGVGRGSARPLLSHLYPAQRGRLFGYYDMMWAVGATIGPLLVAAALVVGDWRLAYFALVVAFVPLLLLVRSLPTPSVGGGDDPLSLSAVRGLARRPEVVAMSAAVFLIAGFEGGIFTWLTTYAQGRLPGSVATASLSVLLGAYIPGRFLSGRLSERFGYVRLATGLVALTVPAFAYAFFVAEGYGLLVGFFAIGLGLSGLYPTMVAYGVESVPEYSTPINSTAAVTSSAGFAAVPAIMGFVISGADVLRAMRLLLLPLCVLLALLLVTWGVIGTASD</sequence>
<keyword evidence="6 7" id="KW-0472">Membrane</keyword>
<dbReference type="InterPro" id="IPR036259">
    <property type="entry name" value="MFS_trans_sf"/>
</dbReference>
<evidence type="ECO:0000256" key="5">
    <source>
        <dbReference type="ARBA" id="ARBA00022989"/>
    </source>
</evidence>
<feature type="transmembrane region" description="Helical" evidence="7">
    <location>
        <begin position="224"/>
        <end position="246"/>
    </location>
</feature>
<feature type="transmembrane region" description="Helical" evidence="7">
    <location>
        <begin position="25"/>
        <end position="44"/>
    </location>
</feature>
<protein>
    <submittedName>
        <fullName evidence="9">MFS transporter</fullName>
    </submittedName>
</protein>
<keyword evidence="4 7" id="KW-0812">Transmembrane</keyword>
<dbReference type="GO" id="GO:0022857">
    <property type="term" value="F:transmembrane transporter activity"/>
    <property type="evidence" value="ECO:0007669"/>
    <property type="project" value="InterPro"/>
</dbReference>
<dbReference type="InterPro" id="IPR020846">
    <property type="entry name" value="MFS_dom"/>
</dbReference>
<dbReference type="EMBL" id="JAHQXF010000002">
    <property type="protein sequence ID" value="MBV0925732.1"/>
    <property type="molecule type" value="Genomic_DNA"/>
</dbReference>
<dbReference type="GO" id="GO:0012505">
    <property type="term" value="C:endomembrane system"/>
    <property type="evidence" value="ECO:0007669"/>
    <property type="project" value="UniProtKB-SubCell"/>
</dbReference>
<feature type="transmembrane region" description="Helical" evidence="7">
    <location>
        <begin position="64"/>
        <end position="85"/>
    </location>
</feature>
<gene>
    <name evidence="9" type="ORF">KTS45_16125</name>
</gene>
<feature type="transmembrane region" description="Helical" evidence="7">
    <location>
        <begin position="92"/>
        <end position="118"/>
    </location>
</feature>
<dbReference type="PROSITE" id="PS50850">
    <property type="entry name" value="MFS"/>
    <property type="match status" value="1"/>
</dbReference>
<comment type="subcellular location">
    <subcellularLocation>
        <location evidence="1">Endomembrane system</location>
        <topology evidence="1">Multi-pass membrane protein</topology>
    </subcellularLocation>
</comment>